<proteinExistence type="predicted"/>
<dbReference type="EMBL" id="JAAAJB010000079">
    <property type="protein sequence ID" value="KAG0267224.1"/>
    <property type="molecule type" value="Genomic_DNA"/>
</dbReference>
<gene>
    <name evidence="1" type="ORF">DFQ27_009005</name>
</gene>
<evidence type="ECO:0000313" key="2">
    <source>
        <dbReference type="Proteomes" id="UP000807716"/>
    </source>
</evidence>
<keyword evidence="2" id="KW-1185">Reference proteome</keyword>
<dbReference type="Proteomes" id="UP000807716">
    <property type="component" value="Unassembled WGS sequence"/>
</dbReference>
<protein>
    <submittedName>
        <fullName evidence="1">Uncharacterized protein</fullName>
    </submittedName>
</protein>
<dbReference type="AlphaFoldDB" id="A0A9P6QFD5"/>
<evidence type="ECO:0000313" key="1">
    <source>
        <dbReference type="EMBL" id="KAG0267224.1"/>
    </source>
</evidence>
<name>A0A9P6QFD5_9FUNG</name>
<sequence length="269" mass="29878">MSTVDPYMVATVSFFRKTPVTPGLDPRDQSWIEIEKNFHFLMVFTIPNSDTPRRAATIPKNLTSGSHATPVLNRPFTRATRPRRGSIEQNALAHPDGVKWLRVVGQTQSPVAVPNPNKRNLLADNVREKYSPVNSPCLDSVLALSPYCKVLSTRTFVELTDSIRGLLNEDWNFQPQHREECPEMLSGSIVNTVEAYGRTLMVDAHCEPFGLTKGVAIRTSLPKPGIGYYKNVWPSTMIAVDGERLVIGTQSFDALVTSSVRLDVRGEAL</sequence>
<dbReference type="OrthoDB" id="2250876at2759"/>
<reference evidence="1" key="1">
    <citation type="journal article" date="2020" name="Fungal Divers.">
        <title>Resolving the Mortierellaceae phylogeny through synthesis of multi-gene phylogenetics and phylogenomics.</title>
        <authorList>
            <person name="Vandepol N."/>
            <person name="Liber J."/>
            <person name="Desiro A."/>
            <person name="Na H."/>
            <person name="Kennedy M."/>
            <person name="Barry K."/>
            <person name="Grigoriev I.V."/>
            <person name="Miller A.N."/>
            <person name="O'Donnell K."/>
            <person name="Stajich J.E."/>
            <person name="Bonito G."/>
        </authorList>
    </citation>
    <scope>NUCLEOTIDE SEQUENCE</scope>
    <source>
        <strain evidence="1">BC1065</strain>
    </source>
</reference>
<organism evidence="1 2">
    <name type="scientific">Actinomortierella ambigua</name>
    <dbReference type="NCBI Taxonomy" id="1343610"/>
    <lineage>
        <taxon>Eukaryota</taxon>
        <taxon>Fungi</taxon>
        <taxon>Fungi incertae sedis</taxon>
        <taxon>Mucoromycota</taxon>
        <taxon>Mortierellomycotina</taxon>
        <taxon>Mortierellomycetes</taxon>
        <taxon>Mortierellales</taxon>
        <taxon>Mortierellaceae</taxon>
        <taxon>Actinomortierella</taxon>
    </lineage>
</organism>
<comment type="caution">
    <text evidence="1">The sequence shown here is derived from an EMBL/GenBank/DDBJ whole genome shotgun (WGS) entry which is preliminary data.</text>
</comment>
<accession>A0A9P6QFD5</accession>